<dbReference type="GO" id="GO:0010427">
    <property type="term" value="F:abscisic acid binding"/>
    <property type="evidence" value="ECO:0007669"/>
    <property type="project" value="InterPro"/>
</dbReference>
<sequence>MDVSTHELELQHSQGIMGVSTQYLEIPLLVPPSTMFKGLILDGRTLIPHLLPLVINKIEPVKDGTMVIFGEGCHYESVTLKTNATDEGQFTYTCTIFEGDPALMDKFESITYHIKFVEFPSCPHGGSIYKCWTTFIPKGDYLVTKMDIQNDIAYQTLIVKAIEAYHIAHSKH</sequence>
<evidence type="ECO:0000313" key="2">
    <source>
        <dbReference type="EMBL" id="PSR97983.1"/>
    </source>
</evidence>
<organism evidence="2 3">
    <name type="scientific">Actinidia chinensis var. chinensis</name>
    <name type="common">Chinese soft-hair kiwi</name>
    <dbReference type="NCBI Taxonomy" id="1590841"/>
    <lineage>
        <taxon>Eukaryota</taxon>
        <taxon>Viridiplantae</taxon>
        <taxon>Streptophyta</taxon>
        <taxon>Embryophyta</taxon>
        <taxon>Tracheophyta</taxon>
        <taxon>Spermatophyta</taxon>
        <taxon>Magnoliopsida</taxon>
        <taxon>eudicotyledons</taxon>
        <taxon>Gunneridae</taxon>
        <taxon>Pentapetalae</taxon>
        <taxon>asterids</taxon>
        <taxon>Ericales</taxon>
        <taxon>Actinidiaceae</taxon>
        <taxon>Actinidia</taxon>
    </lineage>
</organism>
<comment type="similarity">
    <text evidence="1">Belongs to the BetVI family.</text>
</comment>
<dbReference type="AlphaFoldDB" id="A0A2R6PW20"/>
<gene>
    <name evidence="2" type="ORF">CEY00_Acc24570</name>
</gene>
<evidence type="ECO:0000256" key="1">
    <source>
        <dbReference type="ARBA" id="ARBA00009744"/>
    </source>
</evidence>
<reference evidence="2 3" key="1">
    <citation type="submission" date="2017-07" db="EMBL/GenBank/DDBJ databases">
        <title>An improved, manually edited Actinidia chinensis var. chinensis (kiwifruit) genome highlights the challenges associated with draft genomes and gene prediction in plants.</title>
        <authorList>
            <person name="Pilkington S."/>
            <person name="Crowhurst R."/>
            <person name="Hilario E."/>
            <person name="Nardozza S."/>
            <person name="Fraser L."/>
            <person name="Peng Y."/>
            <person name="Gunaseelan K."/>
            <person name="Simpson R."/>
            <person name="Tahir J."/>
            <person name="Deroles S."/>
            <person name="Templeton K."/>
            <person name="Luo Z."/>
            <person name="Davy M."/>
            <person name="Cheng C."/>
            <person name="Mcneilage M."/>
            <person name="Scaglione D."/>
            <person name="Liu Y."/>
            <person name="Zhang Q."/>
            <person name="Datson P."/>
            <person name="De Silva N."/>
            <person name="Gardiner S."/>
            <person name="Bassett H."/>
            <person name="Chagne D."/>
            <person name="Mccallum J."/>
            <person name="Dzierzon H."/>
            <person name="Deng C."/>
            <person name="Wang Y.-Y."/>
            <person name="Barron N."/>
            <person name="Manako K."/>
            <person name="Bowen J."/>
            <person name="Foster T."/>
            <person name="Erridge Z."/>
            <person name="Tiffin H."/>
            <person name="Waite C."/>
            <person name="Davies K."/>
            <person name="Grierson E."/>
            <person name="Laing W."/>
            <person name="Kirk R."/>
            <person name="Chen X."/>
            <person name="Wood M."/>
            <person name="Montefiori M."/>
            <person name="Brummell D."/>
            <person name="Schwinn K."/>
            <person name="Catanach A."/>
            <person name="Fullerton C."/>
            <person name="Li D."/>
            <person name="Meiyalaghan S."/>
            <person name="Nieuwenhuizen N."/>
            <person name="Read N."/>
            <person name="Prakash R."/>
            <person name="Hunter D."/>
            <person name="Zhang H."/>
            <person name="Mckenzie M."/>
            <person name="Knabel M."/>
            <person name="Harris A."/>
            <person name="Allan A."/>
            <person name="Chen A."/>
            <person name="Janssen B."/>
            <person name="Plunkett B."/>
            <person name="Dwamena C."/>
            <person name="Voogd C."/>
            <person name="Leif D."/>
            <person name="Lafferty D."/>
            <person name="Souleyre E."/>
            <person name="Varkonyi-Gasic E."/>
            <person name="Gambi F."/>
            <person name="Hanley J."/>
            <person name="Yao J.-L."/>
            <person name="Cheung J."/>
            <person name="David K."/>
            <person name="Warren B."/>
            <person name="Marsh K."/>
            <person name="Snowden K."/>
            <person name="Lin-Wang K."/>
            <person name="Brian L."/>
            <person name="Martinez-Sanchez M."/>
            <person name="Wang M."/>
            <person name="Ileperuma N."/>
            <person name="Macnee N."/>
            <person name="Campin R."/>
            <person name="Mcatee P."/>
            <person name="Drummond R."/>
            <person name="Espley R."/>
            <person name="Ireland H."/>
            <person name="Wu R."/>
            <person name="Atkinson R."/>
            <person name="Karunairetnam S."/>
            <person name="Bulley S."/>
            <person name="Chunkath S."/>
            <person name="Hanley Z."/>
            <person name="Storey R."/>
            <person name="Thrimawithana A."/>
            <person name="Thomson S."/>
            <person name="David C."/>
            <person name="Testolin R."/>
        </authorList>
    </citation>
    <scope>NUCLEOTIDE SEQUENCE [LARGE SCALE GENOMIC DNA]</scope>
    <source>
        <strain evidence="3">cv. Red5</strain>
        <tissue evidence="2">Young leaf</tissue>
    </source>
</reference>
<dbReference type="GO" id="GO:0009738">
    <property type="term" value="P:abscisic acid-activated signaling pathway"/>
    <property type="evidence" value="ECO:0007669"/>
    <property type="project" value="InterPro"/>
</dbReference>
<dbReference type="FunFam" id="3.30.530.20:FF:000007">
    <property type="entry name" value="Major pollen allergen Bet v 1-A"/>
    <property type="match status" value="1"/>
</dbReference>
<dbReference type="Gene3D" id="3.30.530.20">
    <property type="match status" value="1"/>
</dbReference>
<dbReference type="Proteomes" id="UP000241394">
    <property type="component" value="Chromosome LG22"/>
</dbReference>
<dbReference type="PANTHER" id="PTHR31213">
    <property type="entry name" value="OS08G0374000 PROTEIN-RELATED"/>
    <property type="match status" value="1"/>
</dbReference>
<dbReference type="InParanoid" id="A0A2R6PW20"/>
<dbReference type="GO" id="GO:0038023">
    <property type="term" value="F:signaling receptor activity"/>
    <property type="evidence" value="ECO:0007669"/>
    <property type="project" value="InterPro"/>
</dbReference>
<dbReference type="Gramene" id="PSR97983">
    <property type="protein sequence ID" value="PSR97983"/>
    <property type="gene ID" value="CEY00_Acc24570"/>
</dbReference>
<accession>A0A2R6PW20</accession>
<dbReference type="GO" id="GO:0004864">
    <property type="term" value="F:protein phosphatase inhibitor activity"/>
    <property type="evidence" value="ECO:0007669"/>
    <property type="project" value="InterPro"/>
</dbReference>
<dbReference type="PANTHER" id="PTHR31213:SF55">
    <property type="entry name" value="STRESS-INDUCED PROTEIN SAM22"/>
    <property type="match status" value="1"/>
</dbReference>
<dbReference type="InterPro" id="IPR050279">
    <property type="entry name" value="Plant_def-hormone_signal"/>
</dbReference>
<dbReference type="InterPro" id="IPR024949">
    <property type="entry name" value="Bet_v_I_allergen"/>
</dbReference>
<evidence type="ECO:0000313" key="3">
    <source>
        <dbReference type="Proteomes" id="UP000241394"/>
    </source>
</evidence>
<dbReference type="InterPro" id="IPR023393">
    <property type="entry name" value="START-like_dom_sf"/>
</dbReference>
<name>A0A2R6PW20_ACTCC</name>
<protein>
    <submittedName>
        <fullName evidence="2">Major pollen allergen Cor a like</fullName>
    </submittedName>
</protein>
<dbReference type="GO" id="GO:0005737">
    <property type="term" value="C:cytoplasm"/>
    <property type="evidence" value="ECO:0007669"/>
    <property type="project" value="TreeGrafter"/>
</dbReference>
<proteinExistence type="inferred from homology"/>
<comment type="caution">
    <text evidence="2">The sequence shown here is derived from an EMBL/GenBank/DDBJ whole genome shotgun (WGS) entry which is preliminary data.</text>
</comment>
<dbReference type="PRINTS" id="PR00634">
    <property type="entry name" value="BETALLERGEN"/>
</dbReference>
<dbReference type="OrthoDB" id="10271333at2759"/>
<reference evidence="3" key="2">
    <citation type="journal article" date="2018" name="BMC Genomics">
        <title>A manually annotated Actinidia chinensis var. chinensis (kiwifruit) genome highlights the challenges associated with draft genomes and gene prediction in plants.</title>
        <authorList>
            <person name="Pilkington S.M."/>
            <person name="Crowhurst R."/>
            <person name="Hilario E."/>
            <person name="Nardozza S."/>
            <person name="Fraser L."/>
            <person name="Peng Y."/>
            <person name="Gunaseelan K."/>
            <person name="Simpson R."/>
            <person name="Tahir J."/>
            <person name="Deroles S.C."/>
            <person name="Templeton K."/>
            <person name="Luo Z."/>
            <person name="Davy M."/>
            <person name="Cheng C."/>
            <person name="McNeilage M."/>
            <person name="Scaglione D."/>
            <person name="Liu Y."/>
            <person name="Zhang Q."/>
            <person name="Datson P."/>
            <person name="De Silva N."/>
            <person name="Gardiner S.E."/>
            <person name="Bassett H."/>
            <person name="Chagne D."/>
            <person name="McCallum J."/>
            <person name="Dzierzon H."/>
            <person name="Deng C."/>
            <person name="Wang Y.Y."/>
            <person name="Barron L."/>
            <person name="Manako K."/>
            <person name="Bowen J."/>
            <person name="Foster T.M."/>
            <person name="Erridge Z.A."/>
            <person name="Tiffin H."/>
            <person name="Waite C.N."/>
            <person name="Davies K.M."/>
            <person name="Grierson E.P."/>
            <person name="Laing W.A."/>
            <person name="Kirk R."/>
            <person name="Chen X."/>
            <person name="Wood M."/>
            <person name="Montefiori M."/>
            <person name="Brummell D.A."/>
            <person name="Schwinn K.E."/>
            <person name="Catanach A."/>
            <person name="Fullerton C."/>
            <person name="Li D."/>
            <person name="Meiyalaghan S."/>
            <person name="Nieuwenhuizen N."/>
            <person name="Read N."/>
            <person name="Prakash R."/>
            <person name="Hunter D."/>
            <person name="Zhang H."/>
            <person name="McKenzie M."/>
            <person name="Knabel M."/>
            <person name="Harris A."/>
            <person name="Allan A.C."/>
            <person name="Gleave A."/>
            <person name="Chen A."/>
            <person name="Janssen B.J."/>
            <person name="Plunkett B."/>
            <person name="Ampomah-Dwamena C."/>
            <person name="Voogd C."/>
            <person name="Leif D."/>
            <person name="Lafferty D."/>
            <person name="Souleyre E.J.F."/>
            <person name="Varkonyi-Gasic E."/>
            <person name="Gambi F."/>
            <person name="Hanley J."/>
            <person name="Yao J.L."/>
            <person name="Cheung J."/>
            <person name="David K.M."/>
            <person name="Warren B."/>
            <person name="Marsh K."/>
            <person name="Snowden K.C."/>
            <person name="Lin-Wang K."/>
            <person name="Brian L."/>
            <person name="Martinez-Sanchez M."/>
            <person name="Wang M."/>
            <person name="Ileperuma N."/>
            <person name="Macnee N."/>
            <person name="Campin R."/>
            <person name="McAtee P."/>
            <person name="Drummond R.S.M."/>
            <person name="Espley R.V."/>
            <person name="Ireland H.S."/>
            <person name="Wu R."/>
            <person name="Atkinson R.G."/>
            <person name="Karunairetnam S."/>
            <person name="Bulley S."/>
            <person name="Chunkath S."/>
            <person name="Hanley Z."/>
            <person name="Storey R."/>
            <person name="Thrimawithana A.H."/>
            <person name="Thomson S."/>
            <person name="David C."/>
            <person name="Testolin R."/>
            <person name="Huang H."/>
            <person name="Hellens R.P."/>
            <person name="Schaffer R.J."/>
        </authorList>
    </citation>
    <scope>NUCLEOTIDE SEQUENCE [LARGE SCALE GENOMIC DNA]</scope>
    <source>
        <strain evidence="3">cv. Red5</strain>
    </source>
</reference>
<dbReference type="EMBL" id="NKQK01000022">
    <property type="protein sequence ID" value="PSR97983.1"/>
    <property type="molecule type" value="Genomic_DNA"/>
</dbReference>
<dbReference type="SUPFAM" id="SSF55961">
    <property type="entry name" value="Bet v1-like"/>
    <property type="match status" value="1"/>
</dbReference>
<dbReference type="GO" id="GO:0005634">
    <property type="term" value="C:nucleus"/>
    <property type="evidence" value="ECO:0007669"/>
    <property type="project" value="TreeGrafter"/>
</dbReference>
<keyword evidence="3" id="KW-1185">Reference proteome</keyword>